<dbReference type="Proteomes" id="UP000030392">
    <property type="component" value="Unassembled WGS sequence"/>
</dbReference>
<sequence>MENQKPSNEIDSSKKVTRSQSDSLDKNEPASEGKKDLNTLDKPEKSSLLNSNAPAIAKKPVKPPKLEDKPFKEFISNFLIPGLKASIEDKGTVVCEIKLIEGQRPVVGGNCWMLFCELSEERKFWLCFSKDIITSDKTILLAESNSDPSIVESFLIDEKKTTLPLLISRVLQRLNGQKWIGVN</sequence>
<dbReference type="Pfam" id="PF11210">
    <property type="entry name" value="DUF2996"/>
    <property type="match status" value="1"/>
</dbReference>
<proteinExistence type="predicted"/>
<dbReference type="PANTHER" id="PTHR36341:SF3">
    <property type="entry name" value="DUF2996 FAMILY PROTEIN"/>
    <property type="match status" value="1"/>
</dbReference>
<gene>
    <name evidence="2" type="ORF">EV03_2187</name>
</gene>
<protein>
    <submittedName>
        <fullName evidence="2">Type II secretory pathway</fullName>
    </submittedName>
</protein>
<evidence type="ECO:0000313" key="3">
    <source>
        <dbReference type="Proteomes" id="UP000030392"/>
    </source>
</evidence>
<feature type="region of interest" description="Disordered" evidence="1">
    <location>
        <begin position="1"/>
        <end position="64"/>
    </location>
</feature>
<dbReference type="InterPro" id="IPR021374">
    <property type="entry name" value="DUF2996"/>
</dbReference>
<organism evidence="2 3">
    <name type="scientific">Prochlorococcus marinus str. PAC1</name>
    <dbReference type="NCBI Taxonomy" id="59924"/>
    <lineage>
        <taxon>Bacteria</taxon>
        <taxon>Bacillati</taxon>
        <taxon>Cyanobacteriota</taxon>
        <taxon>Cyanophyceae</taxon>
        <taxon>Synechococcales</taxon>
        <taxon>Prochlorococcaceae</taxon>
        <taxon>Prochlorococcus</taxon>
    </lineage>
</organism>
<evidence type="ECO:0000256" key="1">
    <source>
        <dbReference type="SAM" id="MobiDB-lite"/>
    </source>
</evidence>
<accession>A0A0A2C568</accession>
<reference evidence="3" key="1">
    <citation type="journal article" date="2014" name="Sci. Data">
        <title>Genomes of diverse isolates of the marine cyanobacterium Prochlorococcus.</title>
        <authorList>
            <person name="Biller S."/>
            <person name="Berube P."/>
            <person name="Thompson J."/>
            <person name="Kelly L."/>
            <person name="Roggensack S."/>
            <person name="Awad L."/>
            <person name="Roache-Johnson K."/>
            <person name="Ding H."/>
            <person name="Giovannoni S.J."/>
            <person name="Moore L.R."/>
            <person name="Chisholm S.W."/>
        </authorList>
    </citation>
    <scope>NUCLEOTIDE SEQUENCE [LARGE SCALE GENOMIC DNA]</scope>
    <source>
        <strain evidence="3">PAC1</strain>
    </source>
</reference>
<evidence type="ECO:0000313" key="2">
    <source>
        <dbReference type="EMBL" id="KGG19799.1"/>
    </source>
</evidence>
<name>A0A0A2C568_PROMR</name>
<dbReference type="PANTHER" id="PTHR36341">
    <property type="entry name" value="DUF2996 FAMILY PROTEIN"/>
    <property type="match status" value="1"/>
</dbReference>
<feature type="compositionally biased region" description="Polar residues" evidence="1">
    <location>
        <begin position="1"/>
        <end position="10"/>
    </location>
</feature>
<dbReference type="AlphaFoldDB" id="A0A0A2C568"/>
<dbReference type="RefSeq" id="WP_036907676.1">
    <property type="nucleotide sequence ID" value="NZ_CP138967.1"/>
</dbReference>
<feature type="compositionally biased region" description="Basic and acidic residues" evidence="1">
    <location>
        <begin position="23"/>
        <end position="45"/>
    </location>
</feature>
<comment type="caution">
    <text evidence="2">The sequence shown here is derived from an EMBL/GenBank/DDBJ whole genome shotgun (WGS) entry which is preliminary data.</text>
</comment>
<dbReference type="EMBL" id="JNAX01000015">
    <property type="protein sequence ID" value="KGG19799.1"/>
    <property type="molecule type" value="Genomic_DNA"/>
</dbReference>